<evidence type="ECO:0000256" key="4">
    <source>
        <dbReference type="PROSITE-ProRule" id="PRU00175"/>
    </source>
</evidence>
<gene>
    <name evidence="7" type="ORF">DGAL_LOCUS11064</name>
</gene>
<evidence type="ECO:0000313" key="7">
    <source>
        <dbReference type="EMBL" id="CAH0107731.1"/>
    </source>
</evidence>
<dbReference type="Gene3D" id="3.30.40.10">
    <property type="entry name" value="Zinc/RING finger domain, C3HC4 (zinc finger)"/>
    <property type="match status" value="1"/>
</dbReference>
<evidence type="ECO:0000256" key="3">
    <source>
        <dbReference type="ARBA" id="ARBA00022833"/>
    </source>
</evidence>
<dbReference type="PROSITE" id="PS50089">
    <property type="entry name" value="ZF_RING_2"/>
    <property type="match status" value="1"/>
</dbReference>
<dbReference type="InterPro" id="IPR013083">
    <property type="entry name" value="Znf_RING/FYVE/PHD"/>
</dbReference>
<proteinExistence type="predicted"/>
<evidence type="ECO:0000256" key="5">
    <source>
        <dbReference type="SAM" id="MobiDB-lite"/>
    </source>
</evidence>
<dbReference type="Proteomes" id="UP000789390">
    <property type="component" value="Unassembled WGS sequence"/>
</dbReference>
<dbReference type="SUPFAM" id="SSF57850">
    <property type="entry name" value="RING/U-box"/>
    <property type="match status" value="1"/>
</dbReference>
<keyword evidence="1" id="KW-0479">Metal-binding</keyword>
<keyword evidence="2 4" id="KW-0863">Zinc-finger</keyword>
<feature type="compositionally biased region" description="Polar residues" evidence="5">
    <location>
        <begin position="226"/>
        <end position="240"/>
    </location>
</feature>
<dbReference type="OrthoDB" id="2163411at2759"/>
<dbReference type="EMBL" id="CAKKLH010000278">
    <property type="protein sequence ID" value="CAH0107731.1"/>
    <property type="molecule type" value="Genomic_DNA"/>
</dbReference>
<sequence>MMASAVEDDFVTCCVCTYEYDDEIRKPKYLVCSHTVCVCCLKKLVQDAIVKCPICRQETQIPQKNCSYLPNNSHALYILKLDKQRSETSRIARECYQYLEVSGFSTTEEQRKKLEEYFSAIFINLPAENEETISWRNDNNDLDVLHVLINQFLNMKDVAHINPALVIEKRREIDERLDSIMYTGNRREPFPLTFLIPPYPPAPPSPSFSVVWETLHDLFPPYEFQGNSITSHSPSDNESANNEELE</sequence>
<feature type="domain" description="RING-type" evidence="6">
    <location>
        <begin position="13"/>
        <end position="56"/>
    </location>
</feature>
<dbReference type="GO" id="GO:0008270">
    <property type="term" value="F:zinc ion binding"/>
    <property type="evidence" value="ECO:0007669"/>
    <property type="project" value="UniProtKB-KW"/>
</dbReference>
<protein>
    <recommendedName>
        <fullName evidence="6">RING-type domain-containing protein</fullName>
    </recommendedName>
</protein>
<dbReference type="InterPro" id="IPR017907">
    <property type="entry name" value="Znf_RING_CS"/>
</dbReference>
<dbReference type="AlphaFoldDB" id="A0A8J2W731"/>
<name>A0A8J2W731_9CRUS</name>
<keyword evidence="3" id="KW-0862">Zinc</keyword>
<dbReference type="PANTHER" id="PTHR25464">
    <property type="entry name" value="TRIPARTITE MOTIF-CONTAINING PROTEIN 2-LIKE PROTEIN"/>
    <property type="match status" value="1"/>
</dbReference>
<dbReference type="PROSITE" id="PS00518">
    <property type="entry name" value="ZF_RING_1"/>
    <property type="match status" value="1"/>
</dbReference>
<evidence type="ECO:0000313" key="8">
    <source>
        <dbReference type="Proteomes" id="UP000789390"/>
    </source>
</evidence>
<evidence type="ECO:0000256" key="1">
    <source>
        <dbReference type="ARBA" id="ARBA00022723"/>
    </source>
</evidence>
<evidence type="ECO:0000256" key="2">
    <source>
        <dbReference type="ARBA" id="ARBA00022771"/>
    </source>
</evidence>
<feature type="region of interest" description="Disordered" evidence="5">
    <location>
        <begin position="226"/>
        <end position="246"/>
    </location>
</feature>
<organism evidence="7 8">
    <name type="scientific">Daphnia galeata</name>
    <dbReference type="NCBI Taxonomy" id="27404"/>
    <lineage>
        <taxon>Eukaryota</taxon>
        <taxon>Metazoa</taxon>
        <taxon>Ecdysozoa</taxon>
        <taxon>Arthropoda</taxon>
        <taxon>Crustacea</taxon>
        <taxon>Branchiopoda</taxon>
        <taxon>Diplostraca</taxon>
        <taxon>Cladocera</taxon>
        <taxon>Anomopoda</taxon>
        <taxon>Daphniidae</taxon>
        <taxon>Daphnia</taxon>
    </lineage>
</organism>
<evidence type="ECO:0000259" key="6">
    <source>
        <dbReference type="PROSITE" id="PS50089"/>
    </source>
</evidence>
<keyword evidence="8" id="KW-1185">Reference proteome</keyword>
<dbReference type="InterPro" id="IPR001841">
    <property type="entry name" value="Znf_RING"/>
</dbReference>
<accession>A0A8J2W731</accession>
<comment type="caution">
    <text evidence="7">The sequence shown here is derived from an EMBL/GenBank/DDBJ whole genome shotgun (WGS) entry which is preliminary data.</text>
</comment>
<reference evidence="7" key="1">
    <citation type="submission" date="2021-11" db="EMBL/GenBank/DDBJ databases">
        <authorList>
            <person name="Schell T."/>
        </authorList>
    </citation>
    <scope>NUCLEOTIDE SEQUENCE</scope>
    <source>
        <strain evidence="7">M5</strain>
    </source>
</reference>
<dbReference type="PANTHER" id="PTHR25464:SF2">
    <property type="entry name" value="RING-TYPE DOMAIN-CONTAINING PROTEIN"/>
    <property type="match status" value="1"/>
</dbReference>
<dbReference type="CDD" id="cd16579">
    <property type="entry name" value="RING-HC_PML_C-V"/>
    <property type="match status" value="1"/>
</dbReference>